<feature type="domain" description="DUF6888" evidence="1">
    <location>
        <begin position="2"/>
        <end position="55"/>
    </location>
</feature>
<sequence>MEPTAEQLKSLYRMAVRTSNLLQPINLVRYDERVNCIVMLVGETLQIEIFPNGGVLIK</sequence>
<protein>
    <recommendedName>
        <fullName evidence="1">DUF6888 domain-containing protein</fullName>
    </recommendedName>
</protein>
<dbReference type="EMBL" id="AP018227">
    <property type="protein sequence ID" value="BAY83872.1"/>
    <property type="molecule type" value="Genomic_DNA"/>
</dbReference>
<dbReference type="AlphaFoldDB" id="A0A1Z4LRK2"/>
<organism evidence="2 3">
    <name type="scientific">Calothrix parasitica NIES-267</name>
    <dbReference type="NCBI Taxonomy" id="1973488"/>
    <lineage>
        <taxon>Bacteria</taxon>
        <taxon>Bacillati</taxon>
        <taxon>Cyanobacteriota</taxon>
        <taxon>Cyanophyceae</taxon>
        <taxon>Nostocales</taxon>
        <taxon>Calotrichaceae</taxon>
        <taxon>Calothrix</taxon>
    </lineage>
</organism>
<keyword evidence="3" id="KW-1185">Reference proteome</keyword>
<accession>A0A1Z4LRK2</accession>
<dbReference type="InterPro" id="IPR054181">
    <property type="entry name" value="DUF6888"/>
</dbReference>
<reference evidence="2 3" key="1">
    <citation type="submission" date="2017-06" db="EMBL/GenBank/DDBJ databases">
        <title>Genome sequencing of cyanobaciteial culture collection at National Institute for Environmental Studies (NIES).</title>
        <authorList>
            <person name="Hirose Y."/>
            <person name="Shimura Y."/>
            <person name="Fujisawa T."/>
            <person name="Nakamura Y."/>
            <person name="Kawachi M."/>
        </authorList>
    </citation>
    <scope>NUCLEOTIDE SEQUENCE [LARGE SCALE GENOMIC DNA]</scope>
    <source>
        <strain evidence="2 3">NIES-267</strain>
    </source>
</reference>
<proteinExistence type="predicted"/>
<dbReference type="Pfam" id="PF21828">
    <property type="entry name" value="DUF6888"/>
    <property type="match status" value="1"/>
</dbReference>
<gene>
    <name evidence="2" type="ORF">NIES267_33660</name>
</gene>
<evidence type="ECO:0000313" key="2">
    <source>
        <dbReference type="EMBL" id="BAY83872.1"/>
    </source>
</evidence>
<evidence type="ECO:0000313" key="3">
    <source>
        <dbReference type="Proteomes" id="UP000218418"/>
    </source>
</evidence>
<dbReference type="Proteomes" id="UP000218418">
    <property type="component" value="Chromosome"/>
</dbReference>
<evidence type="ECO:0000259" key="1">
    <source>
        <dbReference type="Pfam" id="PF21828"/>
    </source>
</evidence>
<name>A0A1Z4LRK2_9CYAN</name>